<reference evidence="1" key="1">
    <citation type="journal article" date="2023" name="bioRxiv">
        <title>Improved chromosome-level genome assembly for marigold (Tagetes erecta).</title>
        <authorList>
            <person name="Jiang F."/>
            <person name="Yuan L."/>
            <person name="Wang S."/>
            <person name="Wang H."/>
            <person name="Xu D."/>
            <person name="Wang A."/>
            <person name="Fan W."/>
        </authorList>
    </citation>
    <scope>NUCLEOTIDE SEQUENCE</scope>
    <source>
        <strain evidence="1">WSJ</strain>
        <tissue evidence="1">Leaf</tissue>
    </source>
</reference>
<organism evidence="1 2">
    <name type="scientific">Tagetes erecta</name>
    <name type="common">African marigold</name>
    <dbReference type="NCBI Taxonomy" id="13708"/>
    <lineage>
        <taxon>Eukaryota</taxon>
        <taxon>Viridiplantae</taxon>
        <taxon>Streptophyta</taxon>
        <taxon>Embryophyta</taxon>
        <taxon>Tracheophyta</taxon>
        <taxon>Spermatophyta</taxon>
        <taxon>Magnoliopsida</taxon>
        <taxon>eudicotyledons</taxon>
        <taxon>Gunneridae</taxon>
        <taxon>Pentapetalae</taxon>
        <taxon>asterids</taxon>
        <taxon>campanulids</taxon>
        <taxon>Asterales</taxon>
        <taxon>Asteraceae</taxon>
        <taxon>Asteroideae</taxon>
        <taxon>Heliantheae alliance</taxon>
        <taxon>Tageteae</taxon>
        <taxon>Tagetes</taxon>
    </lineage>
</organism>
<evidence type="ECO:0008006" key="3">
    <source>
        <dbReference type="Google" id="ProtNLM"/>
    </source>
</evidence>
<dbReference type="EMBL" id="JAUHHV010000004">
    <property type="protein sequence ID" value="KAK1427125.1"/>
    <property type="molecule type" value="Genomic_DNA"/>
</dbReference>
<dbReference type="PANTHER" id="PTHR33450">
    <property type="entry name" value="EMB|CAB67623.1-RELATED"/>
    <property type="match status" value="1"/>
</dbReference>
<dbReference type="AlphaFoldDB" id="A0AAD8NSZ5"/>
<sequence length="173" mass="20502">MQRSPSSSSSSYMKIKTLILNFIYCQLNRATHLLIKAKSLLIEIVEEAHLKHTQILVPLLFKKKRNKNKLYIGSFRFRYNSSRSHVVPQSSGFNDYVFYDHKWDSFDETVTLESELSGYLHWLEENDSDTQEIIEINEIDDLAEKFIANCHERFVLEKQESDRRFEEMMARSL</sequence>
<name>A0AAD8NSZ5_TARER</name>
<protein>
    <recommendedName>
        <fullName evidence="3">Cotton fiber protein</fullName>
    </recommendedName>
</protein>
<gene>
    <name evidence="1" type="ORF">QVD17_15808</name>
</gene>
<dbReference type="PANTHER" id="PTHR33450:SF4">
    <property type="entry name" value="OS04G0665666 PROTEIN"/>
    <property type="match status" value="1"/>
</dbReference>
<evidence type="ECO:0000313" key="1">
    <source>
        <dbReference type="EMBL" id="KAK1427125.1"/>
    </source>
</evidence>
<evidence type="ECO:0000313" key="2">
    <source>
        <dbReference type="Proteomes" id="UP001229421"/>
    </source>
</evidence>
<dbReference type="InterPro" id="IPR008480">
    <property type="entry name" value="DUF761_pln"/>
</dbReference>
<accession>A0AAD8NSZ5</accession>
<dbReference type="Pfam" id="PF05553">
    <property type="entry name" value="DUF761"/>
    <property type="match status" value="1"/>
</dbReference>
<comment type="caution">
    <text evidence="1">The sequence shown here is derived from an EMBL/GenBank/DDBJ whole genome shotgun (WGS) entry which is preliminary data.</text>
</comment>
<keyword evidence="2" id="KW-1185">Reference proteome</keyword>
<dbReference type="Proteomes" id="UP001229421">
    <property type="component" value="Unassembled WGS sequence"/>
</dbReference>
<proteinExistence type="predicted"/>